<dbReference type="PANTHER" id="PTHR11632">
    <property type="entry name" value="SUCCINATE DEHYDROGENASE 2 FLAVOPROTEIN SUBUNIT"/>
    <property type="match status" value="1"/>
</dbReference>
<dbReference type="OrthoDB" id="9807946at2"/>
<dbReference type="AlphaFoldDB" id="A0A1L5FB81"/>
<name>A0A1L5FB81_CLOKL</name>
<evidence type="ECO:0000259" key="4">
    <source>
        <dbReference type="Pfam" id="PF02910"/>
    </source>
</evidence>
<evidence type="ECO:0000313" key="5">
    <source>
        <dbReference type="EMBL" id="APM40278.1"/>
    </source>
</evidence>
<gene>
    <name evidence="5" type="ORF">BS101_16815</name>
</gene>
<evidence type="ECO:0000313" key="6">
    <source>
        <dbReference type="Proteomes" id="UP000184604"/>
    </source>
</evidence>
<dbReference type="Gene3D" id="3.50.50.60">
    <property type="entry name" value="FAD/NAD(P)-binding domain"/>
    <property type="match status" value="2"/>
</dbReference>
<dbReference type="GO" id="GO:0005886">
    <property type="term" value="C:plasma membrane"/>
    <property type="evidence" value="ECO:0007669"/>
    <property type="project" value="TreeGrafter"/>
</dbReference>
<reference evidence="5 6" key="1">
    <citation type="submission" date="2016-12" db="EMBL/GenBank/DDBJ databases">
        <title>Complete genome sequence of Clostridium kluyveri JZZ isolated from the pit mud of a Chinese flavor liquor-making factory.</title>
        <authorList>
            <person name="Wang Y."/>
        </authorList>
    </citation>
    <scope>NUCLEOTIDE SEQUENCE [LARGE SCALE GENOMIC DNA]</scope>
    <source>
        <strain evidence="5 6">JZZ</strain>
    </source>
</reference>
<dbReference type="Pfam" id="PF00890">
    <property type="entry name" value="FAD_binding_2"/>
    <property type="match status" value="1"/>
</dbReference>
<dbReference type="RefSeq" id="WP_073539877.1">
    <property type="nucleotide sequence ID" value="NZ_CP018335.1"/>
</dbReference>
<dbReference type="SUPFAM" id="SSF46977">
    <property type="entry name" value="Succinate dehydrogenase/fumarate reductase flavoprotein C-terminal domain"/>
    <property type="match status" value="1"/>
</dbReference>
<dbReference type="GO" id="GO:0009061">
    <property type="term" value="P:anaerobic respiration"/>
    <property type="evidence" value="ECO:0007669"/>
    <property type="project" value="TreeGrafter"/>
</dbReference>
<protein>
    <submittedName>
        <fullName evidence="5">Oxidoreductase</fullName>
    </submittedName>
</protein>
<dbReference type="InterPro" id="IPR037099">
    <property type="entry name" value="Fum_R/Succ_DH_flav-like_C_sf"/>
</dbReference>
<sequence length="616" mass="69214">MNLETINADVVILGGGSAGTIAAIKAKEKNPDASVVVLDKGPIETSGAIGRGMDALNIVASPGYSTPENVVEALTKVTEGVLDQETAYVLGEKSFQVIKDLEDYTERKPGDLFPIDENGNYKVNYLHPVDHPLYLAMDGEDIKRGLAKRVRDLGVKVFDFTPAVKLFTTHGEVSGILAFNIRTGQKYLIKTPTVILTAGAAGKFGLPRDGYLSGLYEFPGNTGEGFSLAYQAGAKLINLECFQTNLLMKDFNGPACGYVVIPRGGYGVNALGEKYWTHGYWSGDMFLAVWREFTEGRGPVYLKMDHLPEETIEGLEKILWGTERTTRGLFHEQRGEDYRRWDSVEQGMEEITLCSGHSMSGIKVNKYAETSIPGLYAAGDCASVPHQYLTGAFVFGSIAGQRAVEYARSHKSKEIDVDLKEVIEEIESPIKLEVGLSVQDVEYKIRSKISQYLTPPKSDPLMKKLLWWIDRIRREDIPRIKVDDYHNLIKVTEVKSILDCAEMAAKASLYRTESRWGLGHYRLAYPERDSEWDNKWVVIQKNQETKEMTLSKETVPPHKWKFEERLEYEYPVFNLNIGKGYVPPENDNRDSWIEEKVKREGFVIPKRIIPGGKENE</sequence>
<accession>A0A1L5FB81</accession>
<dbReference type="InterPro" id="IPR003953">
    <property type="entry name" value="FAD-dep_OxRdtase_2_FAD-bd"/>
</dbReference>
<proteinExistence type="predicted"/>
<dbReference type="InterPro" id="IPR015939">
    <property type="entry name" value="Fum_Rdtase/Succ_DH_flav-like_C"/>
</dbReference>
<dbReference type="Pfam" id="PF02910">
    <property type="entry name" value="Succ_DH_flav_C"/>
    <property type="match status" value="1"/>
</dbReference>
<evidence type="ECO:0000256" key="1">
    <source>
        <dbReference type="ARBA" id="ARBA00022630"/>
    </source>
</evidence>
<dbReference type="Proteomes" id="UP000184604">
    <property type="component" value="Chromosome"/>
</dbReference>
<organism evidence="5 6">
    <name type="scientific">Clostridium kluyveri</name>
    <dbReference type="NCBI Taxonomy" id="1534"/>
    <lineage>
        <taxon>Bacteria</taxon>
        <taxon>Bacillati</taxon>
        <taxon>Bacillota</taxon>
        <taxon>Clostridia</taxon>
        <taxon>Eubacteriales</taxon>
        <taxon>Clostridiaceae</taxon>
        <taxon>Clostridium</taxon>
    </lineage>
</organism>
<evidence type="ECO:0000259" key="3">
    <source>
        <dbReference type="Pfam" id="PF00890"/>
    </source>
</evidence>
<dbReference type="SUPFAM" id="SSF51905">
    <property type="entry name" value="FAD/NAD(P)-binding domain"/>
    <property type="match status" value="1"/>
</dbReference>
<dbReference type="EMBL" id="CP018335">
    <property type="protein sequence ID" value="APM40278.1"/>
    <property type="molecule type" value="Genomic_DNA"/>
</dbReference>
<feature type="domain" description="Fumarate reductase/succinate dehydrogenase flavoprotein-like C-terminal" evidence="4">
    <location>
        <begin position="456"/>
        <end position="564"/>
    </location>
</feature>
<dbReference type="InterPro" id="IPR036188">
    <property type="entry name" value="FAD/NAD-bd_sf"/>
</dbReference>
<dbReference type="GO" id="GO:0009055">
    <property type="term" value="F:electron transfer activity"/>
    <property type="evidence" value="ECO:0007669"/>
    <property type="project" value="TreeGrafter"/>
</dbReference>
<dbReference type="GO" id="GO:0050660">
    <property type="term" value="F:flavin adenine dinucleotide binding"/>
    <property type="evidence" value="ECO:0007669"/>
    <property type="project" value="TreeGrafter"/>
</dbReference>
<dbReference type="NCBIfam" id="NF006131">
    <property type="entry name" value="PRK08275.1"/>
    <property type="match status" value="1"/>
</dbReference>
<keyword evidence="2" id="KW-0560">Oxidoreductase</keyword>
<feature type="domain" description="FAD-dependent oxidoreductase 2 FAD-binding" evidence="3">
    <location>
        <begin position="9"/>
        <end position="386"/>
    </location>
</feature>
<dbReference type="GO" id="GO:0000104">
    <property type="term" value="F:succinate dehydrogenase activity"/>
    <property type="evidence" value="ECO:0007669"/>
    <property type="project" value="TreeGrafter"/>
</dbReference>
<dbReference type="PANTHER" id="PTHR11632:SF73">
    <property type="entry name" value="BLR3196 PROTEIN"/>
    <property type="match status" value="1"/>
</dbReference>
<keyword evidence="1" id="KW-0285">Flavoprotein</keyword>
<dbReference type="PRINTS" id="PR00368">
    <property type="entry name" value="FADPNR"/>
</dbReference>
<dbReference type="InterPro" id="IPR030664">
    <property type="entry name" value="SdhA/FrdA/AprA"/>
</dbReference>
<dbReference type="PRINTS" id="PR00411">
    <property type="entry name" value="PNDRDTASEI"/>
</dbReference>
<evidence type="ECO:0000256" key="2">
    <source>
        <dbReference type="ARBA" id="ARBA00023002"/>
    </source>
</evidence>
<dbReference type="PIRSF" id="PIRSF000171">
    <property type="entry name" value="SDHA_APRA_LASPO"/>
    <property type="match status" value="1"/>
</dbReference>